<protein>
    <recommendedName>
        <fullName evidence="3">Outer membrane protein beta-barrel domain-containing protein</fullName>
    </recommendedName>
</protein>
<accession>A0A1H7NQ38</accession>
<evidence type="ECO:0008006" key="3">
    <source>
        <dbReference type="Google" id="ProtNLM"/>
    </source>
</evidence>
<dbReference type="RefSeq" id="WP_090605561.1">
    <property type="nucleotide sequence ID" value="NZ_FNZR01000004.1"/>
</dbReference>
<dbReference type="Proteomes" id="UP000198916">
    <property type="component" value="Unassembled WGS sequence"/>
</dbReference>
<sequence length="189" mass="20967">MKKVIYLVLLSSLLYQGKVTAQSWRQGGVLEDRLAIGLAANYNTGEARFGISGHAKWLFPPRYRTSGRFLITGKITHTPDSTGGFFTVFDQGKYANITVAHLMGGYRYYFYDTYQYIGPVTGGDQFFVEGNAGVSYIGYDMSVGPAINPVVGFSAEFGLEFTLGYQGVLALQRDNKSLHLVEVGFTYRF</sequence>
<evidence type="ECO:0000313" key="2">
    <source>
        <dbReference type="Proteomes" id="UP000198916"/>
    </source>
</evidence>
<reference evidence="2" key="1">
    <citation type="submission" date="2016-10" db="EMBL/GenBank/DDBJ databases">
        <authorList>
            <person name="Varghese N."/>
            <person name="Submissions S."/>
        </authorList>
    </citation>
    <scope>NUCLEOTIDE SEQUENCE [LARGE SCALE GENOMIC DNA]</scope>
    <source>
        <strain evidence="2">Jip14</strain>
    </source>
</reference>
<dbReference type="STRING" id="332977.SAMN05421740_10464"/>
<evidence type="ECO:0000313" key="1">
    <source>
        <dbReference type="EMBL" id="SEL25566.1"/>
    </source>
</evidence>
<organism evidence="1 2">
    <name type="scientific">Parapedobacter koreensis</name>
    <dbReference type="NCBI Taxonomy" id="332977"/>
    <lineage>
        <taxon>Bacteria</taxon>
        <taxon>Pseudomonadati</taxon>
        <taxon>Bacteroidota</taxon>
        <taxon>Sphingobacteriia</taxon>
        <taxon>Sphingobacteriales</taxon>
        <taxon>Sphingobacteriaceae</taxon>
        <taxon>Parapedobacter</taxon>
    </lineage>
</organism>
<name>A0A1H7NQ38_9SPHI</name>
<gene>
    <name evidence="1" type="ORF">SAMN05421740_10464</name>
</gene>
<keyword evidence="2" id="KW-1185">Reference proteome</keyword>
<dbReference type="OrthoDB" id="796793at2"/>
<proteinExistence type="predicted"/>
<dbReference type="EMBL" id="FNZR01000004">
    <property type="protein sequence ID" value="SEL25566.1"/>
    <property type="molecule type" value="Genomic_DNA"/>
</dbReference>
<dbReference type="AlphaFoldDB" id="A0A1H7NQ38"/>